<keyword evidence="5" id="KW-0808">Transferase</keyword>
<dbReference type="NCBIfam" id="NF004160">
    <property type="entry name" value="PRK05627.1-3"/>
    <property type="match status" value="1"/>
</dbReference>
<dbReference type="SUPFAM" id="SSF52374">
    <property type="entry name" value="Nucleotidylyl transferase"/>
    <property type="match status" value="2"/>
</dbReference>
<sequence>MQVWYGPEQVPASLSSPNGHGSVVTIGIFDGVHRGHQAILQRVVARAQGGSTQNLQAQDVQAGAARTHAAQVQGTATALPEAAASLPATNAPAAAIDRPLAVAITFDPHPATVHRPENSVPLIASLTDRLDSLEAAGLDAVLIVHYTLDFAAQSPEDFIRTWVEGLLGARAVVVGDDVRFGTDNSGDAQRLQQIGQADGLEVEIVADVLAPNGRRWSSTWVRELLQAGEVAGAAEVLGRPHRLRGTVVHGLRRGRELGFPTANLEAASAGVVPPDGIYAGWLLRSLPASRTEPLPAAISIGTNPTFDDVPSRTVEAHVLGRSDLNLYGQEVAIELVEKLRPMLAFAGLEPLLVQMREDVVRTAQILGVPVPEPIDPAAVTA</sequence>
<keyword evidence="6" id="KW-0548">Nucleotidyltransferase</keyword>
<dbReference type="Pfam" id="PF06574">
    <property type="entry name" value="FAD_syn"/>
    <property type="match status" value="2"/>
</dbReference>
<proteinExistence type="inferred from homology"/>
<dbReference type="PANTHER" id="PTHR22749:SF6">
    <property type="entry name" value="RIBOFLAVIN KINASE"/>
    <property type="match status" value="1"/>
</dbReference>
<evidence type="ECO:0000256" key="11">
    <source>
        <dbReference type="ARBA" id="ARBA00049494"/>
    </source>
</evidence>
<evidence type="ECO:0000256" key="8">
    <source>
        <dbReference type="ARBA" id="ARBA00022827"/>
    </source>
</evidence>
<comment type="pathway">
    <text evidence="1">Cofactor biosynthesis; FAD biosynthesis; FAD from FMN: step 1/1.</text>
</comment>
<protein>
    <submittedName>
        <fullName evidence="13">Riboflavin biosynthesis protein ribF</fullName>
    </submittedName>
</protein>
<dbReference type="InterPro" id="IPR015864">
    <property type="entry name" value="FAD_synthase"/>
</dbReference>
<evidence type="ECO:0000256" key="1">
    <source>
        <dbReference type="ARBA" id="ARBA00004726"/>
    </source>
</evidence>
<evidence type="ECO:0000256" key="3">
    <source>
        <dbReference type="ARBA" id="ARBA00022630"/>
    </source>
</evidence>
<keyword evidence="7" id="KW-0547">Nucleotide-binding</keyword>
<name>A0ABY1VKJ6_9ACTO</name>
<dbReference type="InterPro" id="IPR023468">
    <property type="entry name" value="Riboflavin_kinase"/>
</dbReference>
<organism evidence="13 14">
    <name type="scientific">Actinomyces bovis</name>
    <dbReference type="NCBI Taxonomy" id="1658"/>
    <lineage>
        <taxon>Bacteria</taxon>
        <taxon>Bacillati</taxon>
        <taxon>Actinomycetota</taxon>
        <taxon>Actinomycetes</taxon>
        <taxon>Actinomycetales</taxon>
        <taxon>Actinomycetaceae</taxon>
        <taxon>Actinomyces</taxon>
    </lineage>
</organism>
<comment type="similarity">
    <text evidence="2">Belongs to the RibF family.</text>
</comment>
<dbReference type="PANTHER" id="PTHR22749">
    <property type="entry name" value="RIBOFLAVIN KINASE/FMN ADENYLYLTRANSFERASE"/>
    <property type="match status" value="1"/>
</dbReference>
<evidence type="ECO:0000256" key="5">
    <source>
        <dbReference type="ARBA" id="ARBA00022679"/>
    </source>
</evidence>
<dbReference type="Proteomes" id="UP000250006">
    <property type="component" value="Unassembled WGS sequence"/>
</dbReference>
<dbReference type="EMBL" id="UAPQ01000001">
    <property type="protein sequence ID" value="SPT52619.1"/>
    <property type="molecule type" value="Genomic_DNA"/>
</dbReference>
<accession>A0ABY1VKJ6</accession>
<dbReference type="SMART" id="SM00904">
    <property type="entry name" value="Flavokinase"/>
    <property type="match status" value="1"/>
</dbReference>
<keyword evidence="4" id="KW-0288">FMN</keyword>
<keyword evidence="9" id="KW-0067">ATP-binding</keyword>
<dbReference type="InterPro" id="IPR015865">
    <property type="entry name" value="Riboflavin_kinase_bac/euk"/>
</dbReference>
<gene>
    <name evidence="13" type="primary">ribF</name>
    <name evidence="13" type="ORF">NCTC11535_00270</name>
</gene>
<comment type="caution">
    <text evidence="13">The sequence shown here is derived from an EMBL/GenBank/DDBJ whole genome shotgun (WGS) entry which is preliminary data.</text>
</comment>
<comment type="catalytic activity">
    <reaction evidence="10">
        <text>riboflavin + ATP = FMN + ADP + H(+)</text>
        <dbReference type="Rhea" id="RHEA:14357"/>
        <dbReference type="ChEBI" id="CHEBI:15378"/>
        <dbReference type="ChEBI" id="CHEBI:30616"/>
        <dbReference type="ChEBI" id="CHEBI:57986"/>
        <dbReference type="ChEBI" id="CHEBI:58210"/>
        <dbReference type="ChEBI" id="CHEBI:456216"/>
        <dbReference type="EC" id="2.7.1.26"/>
    </reaction>
</comment>
<evidence type="ECO:0000256" key="2">
    <source>
        <dbReference type="ARBA" id="ARBA00010214"/>
    </source>
</evidence>
<dbReference type="Gene3D" id="2.40.30.30">
    <property type="entry name" value="Riboflavin kinase-like"/>
    <property type="match status" value="1"/>
</dbReference>
<dbReference type="InterPro" id="IPR014729">
    <property type="entry name" value="Rossmann-like_a/b/a_fold"/>
</dbReference>
<comment type="catalytic activity">
    <reaction evidence="11">
        <text>FMN + ATP + H(+) = FAD + diphosphate</text>
        <dbReference type="Rhea" id="RHEA:17237"/>
        <dbReference type="ChEBI" id="CHEBI:15378"/>
        <dbReference type="ChEBI" id="CHEBI:30616"/>
        <dbReference type="ChEBI" id="CHEBI:33019"/>
        <dbReference type="ChEBI" id="CHEBI:57692"/>
        <dbReference type="ChEBI" id="CHEBI:58210"/>
        <dbReference type="EC" id="2.7.7.2"/>
    </reaction>
</comment>
<evidence type="ECO:0000259" key="12">
    <source>
        <dbReference type="SMART" id="SM00904"/>
    </source>
</evidence>
<dbReference type="SUPFAM" id="SSF82114">
    <property type="entry name" value="Riboflavin kinase-like"/>
    <property type="match status" value="1"/>
</dbReference>
<keyword evidence="3" id="KW-0285">Flavoprotein</keyword>
<evidence type="ECO:0000256" key="10">
    <source>
        <dbReference type="ARBA" id="ARBA00047880"/>
    </source>
</evidence>
<dbReference type="InterPro" id="IPR023465">
    <property type="entry name" value="Riboflavin_kinase_dom_sf"/>
</dbReference>
<keyword evidence="14" id="KW-1185">Reference proteome</keyword>
<evidence type="ECO:0000256" key="6">
    <source>
        <dbReference type="ARBA" id="ARBA00022695"/>
    </source>
</evidence>
<evidence type="ECO:0000313" key="14">
    <source>
        <dbReference type="Proteomes" id="UP000250006"/>
    </source>
</evidence>
<dbReference type="Gene3D" id="3.40.50.620">
    <property type="entry name" value="HUPs"/>
    <property type="match status" value="1"/>
</dbReference>
<evidence type="ECO:0000256" key="7">
    <source>
        <dbReference type="ARBA" id="ARBA00022741"/>
    </source>
</evidence>
<dbReference type="RefSeq" id="WP_111835600.1">
    <property type="nucleotide sequence ID" value="NZ_UAPQ01000001.1"/>
</dbReference>
<evidence type="ECO:0000313" key="13">
    <source>
        <dbReference type="EMBL" id="SPT52619.1"/>
    </source>
</evidence>
<feature type="domain" description="Riboflavin kinase" evidence="12">
    <location>
        <begin position="236"/>
        <end position="367"/>
    </location>
</feature>
<keyword evidence="8" id="KW-0274">FAD</keyword>
<reference evidence="13 14" key="1">
    <citation type="submission" date="2018-06" db="EMBL/GenBank/DDBJ databases">
        <authorList>
            <consortium name="Pathogen Informatics"/>
            <person name="Doyle S."/>
        </authorList>
    </citation>
    <scope>NUCLEOTIDE SEQUENCE [LARGE SCALE GENOMIC DNA]</scope>
    <source>
        <strain evidence="13 14">NCTC11535</strain>
    </source>
</reference>
<dbReference type="Pfam" id="PF01687">
    <property type="entry name" value="Flavokinase"/>
    <property type="match status" value="1"/>
</dbReference>
<dbReference type="CDD" id="cd02064">
    <property type="entry name" value="FAD_synthetase_N"/>
    <property type="match status" value="1"/>
</dbReference>
<evidence type="ECO:0000256" key="9">
    <source>
        <dbReference type="ARBA" id="ARBA00022840"/>
    </source>
</evidence>
<evidence type="ECO:0000256" key="4">
    <source>
        <dbReference type="ARBA" id="ARBA00022643"/>
    </source>
</evidence>